<evidence type="ECO:0000256" key="1">
    <source>
        <dbReference type="SAM" id="SignalP"/>
    </source>
</evidence>
<sequence>MKATLLFAILTAIPGALSGPLDTAAVDPVGVLKKEYDIYWCKETHYEKCKKYNNADVKYCYDLEGEYNNNCKSVKHEKDVTCYYYQKKSCDGDYLKASGDYKELPDHWKDKISSWYCKEDDD</sequence>
<dbReference type="Gene3D" id="2.60.20.10">
    <property type="entry name" value="Crystallins"/>
    <property type="match status" value="1"/>
</dbReference>
<name>A0AAE0K1R8_9PEZI</name>
<organism evidence="2 3">
    <name type="scientific">Podospora didyma</name>
    <dbReference type="NCBI Taxonomy" id="330526"/>
    <lineage>
        <taxon>Eukaryota</taxon>
        <taxon>Fungi</taxon>
        <taxon>Dikarya</taxon>
        <taxon>Ascomycota</taxon>
        <taxon>Pezizomycotina</taxon>
        <taxon>Sordariomycetes</taxon>
        <taxon>Sordariomycetidae</taxon>
        <taxon>Sordariales</taxon>
        <taxon>Podosporaceae</taxon>
        <taxon>Podospora</taxon>
    </lineage>
</organism>
<reference evidence="2" key="2">
    <citation type="submission" date="2023-06" db="EMBL/GenBank/DDBJ databases">
        <authorList>
            <consortium name="Lawrence Berkeley National Laboratory"/>
            <person name="Haridas S."/>
            <person name="Hensen N."/>
            <person name="Bonometti L."/>
            <person name="Westerberg I."/>
            <person name="Brannstrom I.O."/>
            <person name="Guillou S."/>
            <person name="Cros-Aarteil S."/>
            <person name="Calhoun S."/>
            <person name="Kuo A."/>
            <person name="Mondo S."/>
            <person name="Pangilinan J."/>
            <person name="Riley R."/>
            <person name="LaButti K."/>
            <person name="Andreopoulos B."/>
            <person name="Lipzen A."/>
            <person name="Chen C."/>
            <person name="Yanf M."/>
            <person name="Daum C."/>
            <person name="Ng V."/>
            <person name="Clum A."/>
            <person name="Steindorff A."/>
            <person name="Ohm R."/>
            <person name="Martin F."/>
            <person name="Silar P."/>
            <person name="Natvig D."/>
            <person name="Lalanne C."/>
            <person name="Gautier V."/>
            <person name="Ament-velasquez S.L."/>
            <person name="Kruys A."/>
            <person name="Hutchinson M.I."/>
            <person name="Powell A.J."/>
            <person name="Barry K."/>
            <person name="Miller A.N."/>
            <person name="Grigoriev I.V."/>
            <person name="Debuchy R."/>
            <person name="Gladieux P."/>
            <person name="Thoren M.H."/>
            <person name="Johannesson H."/>
        </authorList>
    </citation>
    <scope>NUCLEOTIDE SEQUENCE</scope>
    <source>
        <strain evidence="2">CBS 232.78</strain>
    </source>
</reference>
<gene>
    <name evidence="2" type="ORF">B0H63DRAFT_565766</name>
</gene>
<feature type="signal peptide" evidence="1">
    <location>
        <begin position="1"/>
        <end position="18"/>
    </location>
</feature>
<accession>A0AAE0K1R8</accession>
<feature type="chain" id="PRO_5041914865" description="Secreted protein" evidence="1">
    <location>
        <begin position="19"/>
        <end position="122"/>
    </location>
</feature>
<keyword evidence="1" id="KW-0732">Signal</keyword>
<keyword evidence="3" id="KW-1185">Reference proteome</keyword>
<comment type="caution">
    <text evidence="2">The sequence shown here is derived from an EMBL/GenBank/DDBJ whole genome shotgun (WGS) entry which is preliminary data.</text>
</comment>
<dbReference type="Proteomes" id="UP001285441">
    <property type="component" value="Unassembled WGS sequence"/>
</dbReference>
<reference evidence="2" key="1">
    <citation type="journal article" date="2023" name="Mol. Phylogenet. Evol.">
        <title>Genome-scale phylogeny and comparative genomics of the fungal order Sordariales.</title>
        <authorList>
            <person name="Hensen N."/>
            <person name="Bonometti L."/>
            <person name="Westerberg I."/>
            <person name="Brannstrom I.O."/>
            <person name="Guillou S."/>
            <person name="Cros-Aarteil S."/>
            <person name="Calhoun S."/>
            <person name="Haridas S."/>
            <person name="Kuo A."/>
            <person name="Mondo S."/>
            <person name="Pangilinan J."/>
            <person name="Riley R."/>
            <person name="LaButti K."/>
            <person name="Andreopoulos B."/>
            <person name="Lipzen A."/>
            <person name="Chen C."/>
            <person name="Yan M."/>
            <person name="Daum C."/>
            <person name="Ng V."/>
            <person name="Clum A."/>
            <person name="Steindorff A."/>
            <person name="Ohm R.A."/>
            <person name="Martin F."/>
            <person name="Silar P."/>
            <person name="Natvig D.O."/>
            <person name="Lalanne C."/>
            <person name="Gautier V."/>
            <person name="Ament-Velasquez S.L."/>
            <person name="Kruys A."/>
            <person name="Hutchinson M.I."/>
            <person name="Powell A.J."/>
            <person name="Barry K."/>
            <person name="Miller A.N."/>
            <person name="Grigoriev I.V."/>
            <person name="Debuchy R."/>
            <person name="Gladieux P."/>
            <person name="Hiltunen Thoren M."/>
            <person name="Johannesson H."/>
        </authorList>
    </citation>
    <scope>NUCLEOTIDE SEQUENCE</scope>
    <source>
        <strain evidence="2">CBS 232.78</strain>
    </source>
</reference>
<evidence type="ECO:0008006" key="4">
    <source>
        <dbReference type="Google" id="ProtNLM"/>
    </source>
</evidence>
<dbReference type="EMBL" id="JAULSW010000011">
    <property type="protein sequence ID" value="KAK3367910.1"/>
    <property type="molecule type" value="Genomic_DNA"/>
</dbReference>
<evidence type="ECO:0000313" key="3">
    <source>
        <dbReference type="Proteomes" id="UP001285441"/>
    </source>
</evidence>
<proteinExistence type="predicted"/>
<protein>
    <recommendedName>
        <fullName evidence="4">Secreted protein</fullName>
    </recommendedName>
</protein>
<evidence type="ECO:0000313" key="2">
    <source>
        <dbReference type="EMBL" id="KAK3367910.1"/>
    </source>
</evidence>
<dbReference type="AlphaFoldDB" id="A0AAE0K1R8"/>